<dbReference type="EMBL" id="CATNWA010022030">
    <property type="protein sequence ID" value="CAI9624859.1"/>
    <property type="molecule type" value="Genomic_DNA"/>
</dbReference>
<evidence type="ECO:0000256" key="1">
    <source>
        <dbReference type="SAM" id="MobiDB-lite"/>
    </source>
</evidence>
<feature type="compositionally biased region" description="Basic and acidic residues" evidence="1">
    <location>
        <begin position="69"/>
        <end position="78"/>
    </location>
</feature>
<dbReference type="PANTHER" id="PTHR12844:SF12">
    <property type="entry name" value="CONNECTOR ENHANCER OF KINASE SUPPRESSOR OF RAS 2"/>
    <property type="match status" value="1"/>
</dbReference>
<evidence type="ECO:0000313" key="2">
    <source>
        <dbReference type="EMBL" id="CAI9624859.1"/>
    </source>
</evidence>
<gene>
    <name evidence="2" type="ORF">SPARVUS_LOCUS16776345</name>
</gene>
<proteinExistence type="predicted"/>
<feature type="compositionally biased region" description="Basic and acidic residues" evidence="1">
    <location>
        <begin position="85"/>
        <end position="96"/>
    </location>
</feature>
<dbReference type="PANTHER" id="PTHR12844">
    <property type="entry name" value="CONNECTOR ENCHANCER OF KINASE SUPPRESSOR OF RAS"/>
    <property type="match status" value="1"/>
</dbReference>
<reference evidence="2" key="1">
    <citation type="submission" date="2023-05" db="EMBL/GenBank/DDBJ databases">
        <authorList>
            <person name="Stuckert A."/>
        </authorList>
    </citation>
    <scope>NUCLEOTIDE SEQUENCE</scope>
</reference>
<organism evidence="2 3">
    <name type="scientific">Staurois parvus</name>
    <dbReference type="NCBI Taxonomy" id="386267"/>
    <lineage>
        <taxon>Eukaryota</taxon>
        <taxon>Metazoa</taxon>
        <taxon>Chordata</taxon>
        <taxon>Craniata</taxon>
        <taxon>Vertebrata</taxon>
        <taxon>Euteleostomi</taxon>
        <taxon>Amphibia</taxon>
        <taxon>Batrachia</taxon>
        <taxon>Anura</taxon>
        <taxon>Neobatrachia</taxon>
        <taxon>Ranoidea</taxon>
        <taxon>Ranidae</taxon>
        <taxon>Staurois</taxon>
    </lineage>
</organism>
<name>A0ABN9HUP3_9NEOB</name>
<protein>
    <submittedName>
        <fullName evidence="2">Uncharacterized protein</fullName>
    </submittedName>
</protein>
<keyword evidence="3" id="KW-1185">Reference proteome</keyword>
<dbReference type="Proteomes" id="UP001162483">
    <property type="component" value="Unassembled WGS sequence"/>
</dbReference>
<feature type="region of interest" description="Disordered" evidence="1">
    <location>
        <begin position="1"/>
        <end position="103"/>
    </location>
</feature>
<accession>A0ABN9HUP3</accession>
<sequence>MGMSPERRKQATLPVQRRHNHERDGPFPLAECPRSHTAHARTQKQRSQSLPRNRDGRGKNRGNNNTELLEEKVEEEVPKRKHSSSSREDSKNENRSSTDGLEELYKTLEQASLSAFGEQRPSTKQEFRRSFVKRCNDPIINDKLHRIRALKSTLKAKEGDLSVINCLLDDPAFSSKKFQRLETKKL</sequence>
<comment type="caution">
    <text evidence="2">The sequence shown here is derived from an EMBL/GenBank/DDBJ whole genome shotgun (WGS) entry which is preliminary data.</text>
</comment>
<evidence type="ECO:0000313" key="3">
    <source>
        <dbReference type="Proteomes" id="UP001162483"/>
    </source>
</evidence>
<dbReference type="InterPro" id="IPR051566">
    <property type="entry name" value="CNKSR"/>
</dbReference>